<protein>
    <recommendedName>
        <fullName evidence="10">Thiamine pyrophosphokinase</fullName>
        <ecNumber evidence="10">2.7.6.2</ecNumber>
    </recommendedName>
</protein>
<dbReference type="UniPathway" id="UPA00060">
    <property type="reaction ID" value="UER00597"/>
</dbReference>
<dbReference type="OMA" id="HHLYMMT"/>
<evidence type="ECO:0000313" key="13">
    <source>
        <dbReference type="Proteomes" id="UP000195402"/>
    </source>
</evidence>
<dbReference type="InterPro" id="IPR036371">
    <property type="entry name" value="TPK_B1-bd_sf"/>
</dbReference>
<dbReference type="Gene3D" id="2.60.120.320">
    <property type="entry name" value="Thiamin pyrophosphokinase, thiamin-binding domain"/>
    <property type="match status" value="1"/>
</dbReference>
<evidence type="ECO:0000256" key="3">
    <source>
        <dbReference type="ARBA" id="ARBA00006785"/>
    </source>
</evidence>
<evidence type="ECO:0000256" key="1">
    <source>
        <dbReference type="ARBA" id="ARBA00004514"/>
    </source>
</evidence>
<evidence type="ECO:0000256" key="6">
    <source>
        <dbReference type="ARBA" id="ARBA00022741"/>
    </source>
</evidence>
<dbReference type="FunCoup" id="A0A200R7U3">
    <property type="interactions" value="1798"/>
</dbReference>
<comment type="pathway">
    <text evidence="2 10">Cofactor biosynthesis; thiamine diphosphate biosynthesis; thiamine diphosphate from thiamine: step 1/1.</text>
</comment>
<name>A0A200R7U3_MACCD</name>
<dbReference type="FunFam" id="2.60.120.320:FF:000001">
    <property type="entry name" value="Thiamine pyrophosphokinase"/>
    <property type="match status" value="1"/>
</dbReference>
<dbReference type="GO" id="GO:0030975">
    <property type="term" value="F:thiamine binding"/>
    <property type="evidence" value="ECO:0007669"/>
    <property type="project" value="UniProtKB-UniRule"/>
</dbReference>
<dbReference type="STRING" id="56857.A0A200R7U3"/>
<dbReference type="PIRSF" id="PIRSF031057">
    <property type="entry name" value="Thiamin_pyrophosphokinase"/>
    <property type="match status" value="1"/>
</dbReference>
<sequence>MDLLMSHSSSFLLPPSIPSDNNNNNNNNPSLTYALVLLNQRLPRFTPLLWNHAQLCLCADGGANRIYDEMPHLLPHEDPVDVRNRYKPDVIKGDMDSIRTEVKDFYENLGTKILDESHDQDTTDLHKCIAFIRDFKPNLDKSNLCILVAGALGGRFDHEIGNINVLCLFSNIRIVLLSDDCLIQLLPRTHHHEIHILSSVEGPHCGLVPIGTASAKATTTGLQWDLDDTEMKFGGLISTSNIVREEKIMVRSDSDLLWTISIKKSI</sequence>
<dbReference type="AlphaFoldDB" id="A0A200R7U3"/>
<reference evidence="12 13" key="1">
    <citation type="journal article" date="2017" name="Mol. Plant">
        <title>The Genome of Medicinal Plant Macleaya cordata Provides New Insights into Benzylisoquinoline Alkaloids Metabolism.</title>
        <authorList>
            <person name="Liu X."/>
            <person name="Liu Y."/>
            <person name="Huang P."/>
            <person name="Ma Y."/>
            <person name="Qing Z."/>
            <person name="Tang Q."/>
            <person name="Cao H."/>
            <person name="Cheng P."/>
            <person name="Zheng Y."/>
            <person name="Yuan Z."/>
            <person name="Zhou Y."/>
            <person name="Liu J."/>
            <person name="Tang Z."/>
            <person name="Zhuo Y."/>
            <person name="Zhang Y."/>
            <person name="Yu L."/>
            <person name="Huang J."/>
            <person name="Yang P."/>
            <person name="Peng Q."/>
            <person name="Zhang J."/>
            <person name="Jiang W."/>
            <person name="Zhang Z."/>
            <person name="Lin K."/>
            <person name="Ro D.K."/>
            <person name="Chen X."/>
            <person name="Xiong X."/>
            <person name="Shang Y."/>
            <person name="Huang S."/>
            <person name="Zeng J."/>
        </authorList>
    </citation>
    <scope>NUCLEOTIDE SEQUENCE [LARGE SCALE GENOMIC DNA]</scope>
    <source>
        <strain evidence="13">cv. BLH2017</strain>
        <tissue evidence="12">Root</tissue>
    </source>
</reference>
<dbReference type="Pfam" id="PF04265">
    <property type="entry name" value="TPK_B1_binding"/>
    <property type="match status" value="1"/>
</dbReference>
<keyword evidence="7 10" id="KW-0418">Kinase</keyword>
<dbReference type="InterPro" id="IPR007371">
    <property type="entry name" value="TPK_catalytic"/>
</dbReference>
<dbReference type="GO" id="GO:0005524">
    <property type="term" value="F:ATP binding"/>
    <property type="evidence" value="ECO:0007669"/>
    <property type="project" value="UniProtKB-UniRule"/>
</dbReference>
<evidence type="ECO:0000256" key="10">
    <source>
        <dbReference type="PIRNR" id="PIRNR031057"/>
    </source>
</evidence>
<dbReference type="InterPro" id="IPR036759">
    <property type="entry name" value="TPK_catalytic_sf"/>
</dbReference>
<dbReference type="Proteomes" id="UP000195402">
    <property type="component" value="Unassembled WGS sequence"/>
</dbReference>
<dbReference type="Gene3D" id="3.40.50.10240">
    <property type="entry name" value="Thiamin pyrophosphokinase, catalytic domain"/>
    <property type="match status" value="1"/>
</dbReference>
<gene>
    <name evidence="12" type="ORF">BVC80_141g5</name>
</gene>
<dbReference type="PANTHER" id="PTHR13622:SF8">
    <property type="entry name" value="THIAMIN PYROPHOSPHOKINASE 1"/>
    <property type="match status" value="1"/>
</dbReference>
<evidence type="ECO:0000256" key="2">
    <source>
        <dbReference type="ARBA" id="ARBA00005078"/>
    </source>
</evidence>
<dbReference type="SMART" id="SM00983">
    <property type="entry name" value="TPK_B1_binding"/>
    <property type="match status" value="1"/>
</dbReference>
<dbReference type="EC" id="2.7.6.2" evidence="10"/>
<comment type="caution">
    <text evidence="12">The sequence shown here is derived from an EMBL/GenBank/DDBJ whole genome shotgun (WGS) entry which is preliminary data.</text>
</comment>
<comment type="subcellular location">
    <subcellularLocation>
        <location evidence="1">Cytoplasm</location>
        <location evidence="1">Cytosol</location>
    </subcellularLocation>
</comment>
<evidence type="ECO:0000256" key="5">
    <source>
        <dbReference type="ARBA" id="ARBA00022679"/>
    </source>
</evidence>
<dbReference type="InterPro" id="IPR007373">
    <property type="entry name" value="Thiamin_PyroPKinase_B1-bd"/>
</dbReference>
<dbReference type="OrthoDB" id="25149at2759"/>
<dbReference type="GO" id="GO:0004788">
    <property type="term" value="F:thiamine diphosphokinase activity"/>
    <property type="evidence" value="ECO:0007669"/>
    <property type="project" value="UniProtKB-UniRule"/>
</dbReference>
<evidence type="ECO:0000259" key="11">
    <source>
        <dbReference type="SMART" id="SM00983"/>
    </source>
</evidence>
<dbReference type="FunFam" id="3.40.50.10240:FF:000001">
    <property type="entry name" value="Thiamine pyrophosphokinase"/>
    <property type="match status" value="1"/>
</dbReference>
<dbReference type="PANTHER" id="PTHR13622">
    <property type="entry name" value="THIAMIN PYROPHOSPHOKINASE"/>
    <property type="match status" value="1"/>
</dbReference>
<proteinExistence type="inferred from homology"/>
<dbReference type="Pfam" id="PF04263">
    <property type="entry name" value="TPK_catalytic"/>
    <property type="match status" value="1"/>
</dbReference>
<dbReference type="InterPro" id="IPR006282">
    <property type="entry name" value="Thi_PPkinase"/>
</dbReference>
<keyword evidence="5 10" id="KW-0808">Transferase</keyword>
<dbReference type="GO" id="GO:0016301">
    <property type="term" value="F:kinase activity"/>
    <property type="evidence" value="ECO:0007669"/>
    <property type="project" value="UniProtKB-UniRule"/>
</dbReference>
<comment type="similarity">
    <text evidence="3 10">Belongs to the thiamine pyrophosphokinase family.</text>
</comment>
<organism evidence="12 13">
    <name type="scientific">Macleaya cordata</name>
    <name type="common">Five-seeded plume-poppy</name>
    <name type="synonym">Bocconia cordata</name>
    <dbReference type="NCBI Taxonomy" id="56857"/>
    <lineage>
        <taxon>Eukaryota</taxon>
        <taxon>Viridiplantae</taxon>
        <taxon>Streptophyta</taxon>
        <taxon>Embryophyta</taxon>
        <taxon>Tracheophyta</taxon>
        <taxon>Spermatophyta</taxon>
        <taxon>Magnoliopsida</taxon>
        <taxon>Ranunculales</taxon>
        <taxon>Papaveraceae</taxon>
        <taxon>Papaveroideae</taxon>
        <taxon>Macleaya</taxon>
    </lineage>
</organism>
<evidence type="ECO:0000256" key="9">
    <source>
        <dbReference type="ARBA" id="ARBA00025120"/>
    </source>
</evidence>
<keyword evidence="8 10" id="KW-0067">ATP-binding</keyword>
<dbReference type="NCBIfam" id="TIGR01378">
    <property type="entry name" value="thi_PPkinase"/>
    <property type="match status" value="1"/>
</dbReference>
<dbReference type="GO" id="GO:0009229">
    <property type="term" value="P:thiamine diphosphate biosynthetic process"/>
    <property type="evidence" value="ECO:0007669"/>
    <property type="project" value="UniProtKB-UniRule"/>
</dbReference>
<keyword evidence="6 10" id="KW-0547">Nucleotide-binding</keyword>
<keyword evidence="13" id="KW-1185">Reference proteome</keyword>
<dbReference type="InterPro" id="IPR016966">
    <property type="entry name" value="Thiamin_pyrophosphokinase_euk"/>
</dbReference>
<dbReference type="SUPFAM" id="SSF63999">
    <property type="entry name" value="Thiamin pyrophosphokinase, catalytic domain"/>
    <property type="match status" value="1"/>
</dbReference>
<evidence type="ECO:0000256" key="4">
    <source>
        <dbReference type="ARBA" id="ARBA00022490"/>
    </source>
</evidence>
<evidence type="ECO:0000256" key="7">
    <source>
        <dbReference type="ARBA" id="ARBA00022777"/>
    </source>
</evidence>
<keyword evidence="4" id="KW-0963">Cytoplasm</keyword>
<dbReference type="EMBL" id="MVGT01000431">
    <property type="protein sequence ID" value="OVA18781.1"/>
    <property type="molecule type" value="Genomic_DNA"/>
</dbReference>
<accession>A0A200R7U3</accession>
<feature type="domain" description="Thiamin pyrophosphokinase thiamin-binding" evidence="11">
    <location>
        <begin position="192"/>
        <end position="256"/>
    </location>
</feature>
<dbReference type="GO" id="GO:0005829">
    <property type="term" value="C:cytosol"/>
    <property type="evidence" value="ECO:0007669"/>
    <property type="project" value="UniProtKB-SubCell"/>
</dbReference>
<comment type="catalytic activity">
    <reaction evidence="10">
        <text>thiamine + ATP = thiamine diphosphate + AMP + H(+)</text>
        <dbReference type="Rhea" id="RHEA:11576"/>
        <dbReference type="ChEBI" id="CHEBI:15378"/>
        <dbReference type="ChEBI" id="CHEBI:18385"/>
        <dbReference type="ChEBI" id="CHEBI:30616"/>
        <dbReference type="ChEBI" id="CHEBI:58937"/>
        <dbReference type="ChEBI" id="CHEBI:456215"/>
    </reaction>
</comment>
<dbReference type="GO" id="GO:0006772">
    <property type="term" value="P:thiamine metabolic process"/>
    <property type="evidence" value="ECO:0007669"/>
    <property type="project" value="InterPro"/>
</dbReference>
<dbReference type="SUPFAM" id="SSF63862">
    <property type="entry name" value="Thiamin pyrophosphokinase, substrate-binding domain"/>
    <property type="match status" value="1"/>
</dbReference>
<dbReference type="CDD" id="cd07995">
    <property type="entry name" value="TPK"/>
    <property type="match status" value="1"/>
</dbReference>
<dbReference type="InParanoid" id="A0A200R7U3"/>
<evidence type="ECO:0000313" key="12">
    <source>
        <dbReference type="EMBL" id="OVA18781.1"/>
    </source>
</evidence>
<comment type="function">
    <text evidence="9">Catalyzes the phosphorylation of thiamine to thiamine pyrophosphate (TPP). TPP is an active cofactor for enzymes involved in glycolysis and energy production. Plant leaves require high levels of TPP for photosynthesis and carbohydrate metabolism.</text>
</comment>
<evidence type="ECO:0000256" key="8">
    <source>
        <dbReference type="ARBA" id="ARBA00022840"/>
    </source>
</evidence>